<evidence type="ECO:0000256" key="2">
    <source>
        <dbReference type="ARBA" id="ARBA00022692"/>
    </source>
</evidence>
<evidence type="ECO:0008006" key="9">
    <source>
        <dbReference type="Google" id="ProtNLM"/>
    </source>
</evidence>
<keyword evidence="2 6" id="KW-0812">Transmembrane</keyword>
<evidence type="ECO:0000256" key="5">
    <source>
        <dbReference type="SAM" id="MobiDB-lite"/>
    </source>
</evidence>
<proteinExistence type="predicted"/>
<keyword evidence="4 6" id="KW-0472">Membrane</keyword>
<name>A0AAJ5YYC4_9BASI</name>
<dbReference type="EMBL" id="CP119948">
    <property type="protein sequence ID" value="WFD00882.1"/>
    <property type="molecule type" value="Genomic_DNA"/>
</dbReference>
<feature type="compositionally biased region" description="Polar residues" evidence="5">
    <location>
        <begin position="309"/>
        <end position="321"/>
    </location>
</feature>
<keyword evidence="8" id="KW-1185">Reference proteome</keyword>
<feature type="transmembrane region" description="Helical" evidence="6">
    <location>
        <begin position="258"/>
        <end position="280"/>
    </location>
</feature>
<evidence type="ECO:0000256" key="6">
    <source>
        <dbReference type="SAM" id="Phobius"/>
    </source>
</evidence>
<feature type="compositionally biased region" description="Polar residues" evidence="5">
    <location>
        <begin position="363"/>
        <end position="378"/>
    </location>
</feature>
<feature type="transmembrane region" description="Helical" evidence="6">
    <location>
        <begin position="473"/>
        <end position="496"/>
    </location>
</feature>
<gene>
    <name evidence="7" type="ORF">MYAM1_003637</name>
</gene>
<keyword evidence="3 6" id="KW-1133">Transmembrane helix</keyword>
<dbReference type="AlphaFoldDB" id="A0AAJ5YYC4"/>
<evidence type="ECO:0000256" key="1">
    <source>
        <dbReference type="ARBA" id="ARBA00004370"/>
    </source>
</evidence>
<evidence type="ECO:0000256" key="3">
    <source>
        <dbReference type="ARBA" id="ARBA00022989"/>
    </source>
</evidence>
<feature type="region of interest" description="Disordered" evidence="5">
    <location>
        <begin position="299"/>
        <end position="399"/>
    </location>
</feature>
<dbReference type="Gene3D" id="1.50.40.10">
    <property type="entry name" value="Mitochondrial carrier domain"/>
    <property type="match status" value="1"/>
</dbReference>
<dbReference type="GO" id="GO:0016020">
    <property type="term" value="C:membrane"/>
    <property type="evidence" value="ECO:0007669"/>
    <property type="project" value="UniProtKB-SubCell"/>
</dbReference>
<evidence type="ECO:0000313" key="8">
    <source>
        <dbReference type="Proteomes" id="UP001219567"/>
    </source>
</evidence>
<dbReference type="Proteomes" id="UP001219567">
    <property type="component" value="Chromosome 6"/>
</dbReference>
<reference evidence="7 8" key="1">
    <citation type="submission" date="2023-03" db="EMBL/GenBank/DDBJ databases">
        <title>Mating type loci evolution in Malassezia.</title>
        <authorList>
            <person name="Coelho M.A."/>
        </authorList>
    </citation>
    <scope>NUCLEOTIDE SEQUENCE [LARGE SCALE GENOMIC DNA]</scope>
    <source>
        <strain evidence="7 8">CBS 9725</strain>
    </source>
</reference>
<evidence type="ECO:0000256" key="4">
    <source>
        <dbReference type="ARBA" id="ARBA00023136"/>
    </source>
</evidence>
<dbReference type="SUPFAM" id="SSF103506">
    <property type="entry name" value="Mitochondrial carrier"/>
    <property type="match status" value="1"/>
</dbReference>
<feature type="transmembrane region" description="Helical" evidence="6">
    <location>
        <begin position="6"/>
        <end position="32"/>
    </location>
</feature>
<dbReference type="InterPro" id="IPR023395">
    <property type="entry name" value="MCP_dom_sf"/>
</dbReference>
<protein>
    <recommendedName>
        <fullName evidence="9">Mitochondrial carrier</fullName>
    </recommendedName>
</protein>
<sequence length="503" mass="55643">MLIADLFVLVVGIVIYGLGCAIALALTMPFFVSLTRLRANYLPKAVSLTNVLTEGEASSAQDQSVLYSLMMRTRRATAKIGPVVDGVFPMIWRTKRLEGWRGLYQGTTIVASGVFVTYTISVLLFLGLARSLDSIPWERREPFIWEVFSDVIQAVVVLPFDVILKRTMVHPQRLNWFHPKTSMQQVLSLTEYAQPWRMFQIPGLLYAMLLRVTLVSTLSLGAQRCLLPYYEPLQPSDPSQDDFEGPTSASTKATVAGFIAYLIVTLLLQLIAVPLECIVVRLSIQRPITQQPLHIAYANNASPPRPSVESHQASVPTQELVSSKGKKAAKDIDEREEHQNGSDTEPVIHQAARSELDQDEEPSTQVAATPSSATSFPKSSEESDENATLTLHRDSSEMDEEQALPMINETVPHVQPSAPRTLSPMSEPVIALRPCDESLDEMDSFYGAAAVEPYMGAKDCFHKMIAEEGYESLYRGLPFSMGMSLIVTLGLLPGLIDMFSLFS</sequence>
<organism evidence="7 8">
    <name type="scientific">Malassezia yamatoensis</name>
    <dbReference type="NCBI Taxonomy" id="253288"/>
    <lineage>
        <taxon>Eukaryota</taxon>
        <taxon>Fungi</taxon>
        <taxon>Dikarya</taxon>
        <taxon>Basidiomycota</taxon>
        <taxon>Ustilaginomycotina</taxon>
        <taxon>Malasseziomycetes</taxon>
        <taxon>Malasseziales</taxon>
        <taxon>Malasseziaceae</taxon>
        <taxon>Malassezia</taxon>
    </lineage>
</organism>
<feature type="compositionally biased region" description="Basic and acidic residues" evidence="5">
    <location>
        <begin position="328"/>
        <end position="340"/>
    </location>
</feature>
<feature type="transmembrane region" description="Helical" evidence="6">
    <location>
        <begin position="204"/>
        <end position="222"/>
    </location>
</feature>
<feature type="transmembrane region" description="Helical" evidence="6">
    <location>
        <begin position="103"/>
        <end position="128"/>
    </location>
</feature>
<comment type="subcellular location">
    <subcellularLocation>
        <location evidence="1">Membrane</location>
    </subcellularLocation>
</comment>
<accession>A0AAJ5YYC4</accession>
<evidence type="ECO:0000313" key="7">
    <source>
        <dbReference type="EMBL" id="WFD00882.1"/>
    </source>
</evidence>